<evidence type="ECO:0000313" key="2">
    <source>
        <dbReference type="Proteomes" id="UP000236291"/>
    </source>
</evidence>
<organism evidence="1 2">
    <name type="scientific">Trifolium pratense</name>
    <name type="common">Red clover</name>
    <dbReference type="NCBI Taxonomy" id="57577"/>
    <lineage>
        <taxon>Eukaryota</taxon>
        <taxon>Viridiplantae</taxon>
        <taxon>Streptophyta</taxon>
        <taxon>Embryophyta</taxon>
        <taxon>Tracheophyta</taxon>
        <taxon>Spermatophyta</taxon>
        <taxon>Magnoliopsida</taxon>
        <taxon>eudicotyledons</taxon>
        <taxon>Gunneridae</taxon>
        <taxon>Pentapetalae</taxon>
        <taxon>rosids</taxon>
        <taxon>fabids</taxon>
        <taxon>Fabales</taxon>
        <taxon>Fabaceae</taxon>
        <taxon>Papilionoideae</taxon>
        <taxon>50 kb inversion clade</taxon>
        <taxon>NPAAA clade</taxon>
        <taxon>Hologalegina</taxon>
        <taxon>IRL clade</taxon>
        <taxon>Trifolieae</taxon>
        <taxon>Trifolium</taxon>
    </lineage>
</organism>
<accession>A0A2K3KGW3</accession>
<gene>
    <name evidence="1" type="ORF">L195_g062648</name>
</gene>
<reference evidence="1 2" key="2">
    <citation type="journal article" date="2017" name="Front. Plant Sci.">
        <title>Gene Classification and Mining of Molecular Markers Useful in Red Clover (Trifolium pratense) Breeding.</title>
        <authorList>
            <person name="Istvanek J."/>
            <person name="Dluhosova J."/>
            <person name="Dluhos P."/>
            <person name="Patkova L."/>
            <person name="Nedelnik J."/>
            <person name="Repkova J."/>
        </authorList>
    </citation>
    <scope>NUCLEOTIDE SEQUENCE [LARGE SCALE GENOMIC DNA]</scope>
    <source>
        <strain evidence="2">cv. Tatra</strain>
        <tissue evidence="1">Young leaves</tissue>
    </source>
</reference>
<dbReference type="Proteomes" id="UP000236291">
    <property type="component" value="Unassembled WGS sequence"/>
</dbReference>
<name>A0A2K3KGW3_TRIPR</name>
<dbReference type="AlphaFoldDB" id="A0A2K3KGW3"/>
<reference evidence="1 2" key="1">
    <citation type="journal article" date="2014" name="Am. J. Bot.">
        <title>Genome assembly and annotation for red clover (Trifolium pratense; Fabaceae).</title>
        <authorList>
            <person name="Istvanek J."/>
            <person name="Jaros M."/>
            <person name="Krenek A."/>
            <person name="Repkova J."/>
        </authorList>
    </citation>
    <scope>NUCLEOTIDE SEQUENCE [LARGE SCALE GENOMIC DNA]</scope>
    <source>
        <strain evidence="2">cv. Tatra</strain>
        <tissue evidence="1">Young leaves</tissue>
    </source>
</reference>
<comment type="caution">
    <text evidence="1">The sequence shown here is derived from an EMBL/GenBank/DDBJ whole genome shotgun (WGS) entry which is preliminary data.</text>
</comment>
<dbReference type="EMBL" id="ASHM01181263">
    <property type="protein sequence ID" value="PNX65531.1"/>
    <property type="molecule type" value="Genomic_DNA"/>
</dbReference>
<protein>
    <submittedName>
        <fullName evidence="1">Uncharacterized protein</fullName>
    </submittedName>
</protein>
<sequence length="84" mass="9119">MSDTEEMTGSQAAAKHKLVDTITDPALDWVAPEPRGIASTLTAEDPRLYTIVEDVGNGPVNWEAHLPEEGKRICSTFSEDGFAM</sequence>
<feature type="non-terminal residue" evidence="1">
    <location>
        <position position="84"/>
    </location>
</feature>
<evidence type="ECO:0000313" key="1">
    <source>
        <dbReference type="EMBL" id="PNX65531.1"/>
    </source>
</evidence>
<proteinExistence type="predicted"/>